<evidence type="ECO:0000313" key="1">
    <source>
        <dbReference type="EMBL" id="MFC5886579.1"/>
    </source>
</evidence>
<gene>
    <name evidence="1" type="ORF">ACFP0N_16565</name>
</gene>
<dbReference type="EMBL" id="JBHSOD010000018">
    <property type="protein sequence ID" value="MFC5886579.1"/>
    <property type="molecule type" value="Genomic_DNA"/>
</dbReference>
<comment type="caution">
    <text evidence="1">The sequence shown here is derived from an EMBL/GenBank/DDBJ whole genome shotgun (WGS) entry which is preliminary data.</text>
</comment>
<proteinExistence type="predicted"/>
<organism evidence="1 2">
    <name type="scientific">Kitasatospora aburaviensis</name>
    <dbReference type="NCBI Taxonomy" id="67265"/>
    <lineage>
        <taxon>Bacteria</taxon>
        <taxon>Bacillati</taxon>
        <taxon>Actinomycetota</taxon>
        <taxon>Actinomycetes</taxon>
        <taxon>Kitasatosporales</taxon>
        <taxon>Streptomycetaceae</taxon>
        <taxon>Kitasatospora</taxon>
    </lineage>
</organism>
<dbReference type="Proteomes" id="UP001596067">
    <property type="component" value="Unassembled WGS sequence"/>
</dbReference>
<name>A0ABW1F095_9ACTN</name>
<reference evidence="2" key="1">
    <citation type="journal article" date="2019" name="Int. J. Syst. Evol. Microbiol.">
        <title>The Global Catalogue of Microorganisms (GCM) 10K type strain sequencing project: providing services to taxonomists for standard genome sequencing and annotation.</title>
        <authorList>
            <consortium name="The Broad Institute Genomics Platform"/>
            <consortium name="The Broad Institute Genome Sequencing Center for Infectious Disease"/>
            <person name="Wu L."/>
            <person name="Ma J."/>
        </authorList>
    </citation>
    <scope>NUCLEOTIDE SEQUENCE [LARGE SCALE GENOMIC DNA]</scope>
    <source>
        <strain evidence="2">CGMCC 4.1469</strain>
    </source>
</reference>
<protein>
    <submittedName>
        <fullName evidence="1">Uncharacterized protein</fullName>
    </submittedName>
</protein>
<keyword evidence="2" id="KW-1185">Reference proteome</keyword>
<evidence type="ECO:0000313" key="2">
    <source>
        <dbReference type="Proteomes" id="UP001596067"/>
    </source>
</evidence>
<dbReference type="RefSeq" id="WP_313762322.1">
    <property type="nucleotide sequence ID" value="NZ_BAAAVH010000009.1"/>
</dbReference>
<accession>A0ABW1F095</accession>
<sequence>MCPASTAATAGLVRPLEFCGAAQEQDPGYAETVTAIVGGSTFDAYSGSPAPRQPIGGVLLPARRTASATDLEFAAASSLRGEQATVVHVAKWTMWLKSSYK</sequence>